<evidence type="ECO:0000313" key="5">
    <source>
        <dbReference type="WBParaSite" id="ACOC_0001185701-mRNA-1"/>
    </source>
</evidence>
<dbReference type="Proteomes" id="UP000267027">
    <property type="component" value="Unassembled WGS sequence"/>
</dbReference>
<protein>
    <submittedName>
        <fullName evidence="5">SH2 domain-containing protein</fullName>
    </submittedName>
</protein>
<dbReference type="EMBL" id="UYYA01004809">
    <property type="protein sequence ID" value="VDM63443.1"/>
    <property type="molecule type" value="Genomic_DNA"/>
</dbReference>
<dbReference type="OrthoDB" id="196393at2759"/>
<dbReference type="AlphaFoldDB" id="A0A158PLW3"/>
<keyword evidence="4" id="KW-1185">Reference proteome</keyword>
<gene>
    <name evidence="3" type="ORF">ACOC_LOCUS11858</name>
</gene>
<keyword evidence="2" id="KW-0812">Transmembrane</keyword>
<reference evidence="3 4" key="2">
    <citation type="submission" date="2018-11" db="EMBL/GenBank/DDBJ databases">
        <authorList>
            <consortium name="Pathogen Informatics"/>
        </authorList>
    </citation>
    <scope>NUCLEOTIDE SEQUENCE [LARGE SCALE GENOMIC DNA]</scope>
    <source>
        <strain evidence="3 4">Costa Rica</strain>
    </source>
</reference>
<feature type="compositionally biased region" description="Basic and acidic residues" evidence="1">
    <location>
        <begin position="356"/>
        <end position="378"/>
    </location>
</feature>
<sequence length="523" mass="60332">MFVCGEFAKRGPGIDEKYWASRDRSMLQGGGQRPYQPHVQPPMPPGAGQRPQQPRVRPSSGYKQIERDRGRYDDYRDRVSFPHRVLLEDFFHYRYEFCWFAVKTVIAGILRQERHLLGKTFDLLRCGHSIMVLSIGKLPRPALRVGLQKLQVTTNGLRRHDKLRRSSGSNLSVKISNDELKESMVFCAERRPILVQNDSSASGYAQFRALSSHNSSLQTQSYLFPHKSSTQRRARGERIYRYDTGPMRRTHPDGTVTINRQVIYITENRRPSMTLHQRLPGLIKFTHITPPPPFSTMISPLLRQRLKKLMKEKVPPRTVNPPKISSPIPEQETHFERGSVVREYVTQPSIVPSSARAKDTTHENHSYIRHPTSRESDGRQSTLATTSMTYRNQGSALTTSQYSLRLQPYVKQISAKPLVTDAEHSLRSSPSPTIRIEAERLDISRPVVISVSPKKVDFDEVLAIDSKIYDDYDDTFNDLNFDNTHPEVNLEEYFVCIIVMLTSFKALDIFVLFSFRLQRRRYR</sequence>
<keyword evidence="2" id="KW-0472">Membrane</keyword>
<keyword evidence="2" id="KW-1133">Transmembrane helix</keyword>
<evidence type="ECO:0000313" key="4">
    <source>
        <dbReference type="Proteomes" id="UP000267027"/>
    </source>
</evidence>
<name>A0A158PLW3_ANGCS</name>
<feature type="region of interest" description="Disordered" evidence="1">
    <location>
        <begin position="25"/>
        <end position="62"/>
    </location>
</feature>
<organism evidence="5">
    <name type="scientific">Angiostrongylus costaricensis</name>
    <name type="common">Nematode worm</name>
    <dbReference type="NCBI Taxonomy" id="334426"/>
    <lineage>
        <taxon>Eukaryota</taxon>
        <taxon>Metazoa</taxon>
        <taxon>Ecdysozoa</taxon>
        <taxon>Nematoda</taxon>
        <taxon>Chromadorea</taxon>
        <taxon>Rhabditida</taxon>
        <taxon>Rhabditina</taxon>
        <taxon>Rhabditomorpha</taxon>
        <taxon>Strongyloidea</taxon>
        <taxon>Metastrongylidae</taxon>
        <taxon>Angiostrongylus</taxon>
    </lineage>
</organism>
<evidence type="ECO:0000313" key="3">
    <source>
        <dbReference type="EMBL" id="VDM63443.1"/>
    </source>
</evidence>
<proteinExistence type="predicted"/>
<dbReference type="STRING" id="334426.A0A158PLW3"/>
<evidence type="ECO:0000256" key="1">
    <source>
        <dbReference type="SAM" id="MobiDB-lite"/>
    </source>
</evidence>
<dbReference type="WBParaSite" id="ACOC_0001185701-mRNA-1">
    <property type="protein sequence ID" value="ACOC_0001185701-mRNA-1"/>
    <property type="gene ID" value="ACOC_0001185701"/>
</dbReference>
<reference evidence="5" key="1">
    <citation type="submission" date="2016-04" db="UniProtKB">
        <authorList>
            <consortium name="WormBaseParasite"/>
        </authorList>
    </citation>
    <scope>IDENTIFICATION</scope>
</reference>
<feature type="transmembrane region" description="Helical" evidence="2">
    <location>
        <begin position="492"/>
        <end position="515"/>
    </location>
</feature>
<feature type="compositionally biased region" description="Low complexity" evidence="1">
    <location>
        <begin position="46"/>
        <end position="58"/>
    </location>
</feature>
<feature type="region of interest" description="Disordered" evidence="1">
    <location>
        <begin position="353"/>
        <end position="380"/>
    </location>
</feature>
<accession>A0A158PLW3</accession>
<evidence type="ECO:0000256" key="2">
    <source>
        <dbReference type="SAM" id="Phobius"/>
    </source>
</evidence>